<dbReference type="STRING" id="1601833.SAMN05518684_12348"/>
<evidence type="ECO:0000313" key="3">
    <source>
        <dbReference type="Proteomes" id="UP000198571"/>
    </source>
</evidence>
<organism evidence="2 3">
    <name type="scientific">Salipaludibacillus aurantiacus</name>
    <dbReference type="NCBI Taxonomy" id="1601833"/>
    <lineage>
        <taxon>Bacteria</taxon>
        <taxon>Bacillati</taxon>
        <taxon>Bacillota</taxon>
        <taxon>Bacilli</taxon>
        <taxon>Bacillales</taxon>
        <taxon>Bacillaceae</taxon>
    </lineage>
</organism>
<sequence length="86" mass="9260">MSDDYKRVEKKEEPGKVGATFIKYAFITIITIIILFFIVNYLLPMLPGGDDGAGGGNGNGDNGEDSINIEINEDFVDELDGDGDDG</sequence>
<dbReference type="EMBL" id="FOGT01000023">
    <property type="protein sequence ID" value="SES40353.1"/>
    <property type="molecule type" value="Genomic_DNA"/>
</dbReference>
<evidence type="ECO:0000256" key="1">
    <source>
        <dbReference type="SAM" id="Phobius"/>
    </source>
</evidence>
<protein>
    <submittedName>
        <fullName evidence="2">Uncharacterized protein</fullName>
    </submittedName>
</protein>
<dbReference type="AlphaFoldDB" id="A0A1H9X416"/>
<keyword evidence="1" id="KW-0812">Transmembrane</keyword>
<gene>
    <name evidence="2" type="ORF">SAMN05518684_12348</name>
</gene>
<accession>A0A1H9X416</accession>
<dbReference type="RefSeq" id="WP_093055761.1">
    <property type="nucleotide sequence ID" value="NZ_FOGT01000023.1"/>
</dbReference>
<keyword evidence="3" id="KW-1185">Reference proteome</keyword>
<proteinExistence type="predicted"/>
<feature type="transmembrane region" description="Helical" evidence="1">
    <location>
        <begin position="21"/>
        <end position="43"/>
    </location>
</feature>
<name>A0A1H9X416_9BACI</name>
<dbReference type="Proteomes" id="UP000198571">
    <property type="component" value="Unassembled WGS sequence"/>
</dbReference>
<reference evidence="3" key="1">
    <citation type="submission" date="2016-10" db="EMBL/GenBank/DDBJ databases">
        <authorList>
            <person name="Varghese N."/>
            <person name="Submissions S."/>
        </authorList>
    </citation>
    <scope>NUCLEOTIDE SEQUENCE [LARGE SCALE GENOMIC DNA]</scope>
    <source>
        <strain evidence="3">S9</strain>
    </source>
</reference>
<keyword evidence="1" id="KW-1133">Transmembrane helix</keyword>
<keyword evidence="1" id="KW-0472">Membrane</keyword>
<evidence type="ECO:0000313" key="2">
    <source>
        <dbReference type="EMBL" id="SES40353.1"/>
    </source>
</evidence>